<feature type="compositionally biased region" description="Polar residues" evidence="8">
    <location>
        <begin position="617"/>
        <end position="633"/>
    </location>
</feature>
<dbReference type="GO" id="GO:0050661">
    <property type="term" value="F:NADP binding"/>
    <property type="evidence" value="ECO:0007669"/>
    <property type="project" value="InterPro"/>
</dbReference>
<name>A0A163L7R4_DIDRA</name>
<keyword evidence="11" id="KW-1185">Reference proteome</keyword>
<organism evidence="10 11">
    <name type="scientific">Didymella rabiei</name>
    <name type="common">Chickpea ascochyta blight fungus</name>
    <name type="synonym">Mycosphaerella rabiei</name>
    <dbReference type="NCBI Taxonomy" id="5454"/>
    <lineage>
        <taxon>Eukaryota</taxon>
        <taxon>Fungi</taxon>
        <taxon>Dikarya</taxon>
        <taxon>Ascomycota</taxon>
        <taxon>Pezizomycotina</taxon>
        <taxon>Dothideomycetes</taxon>
        <taxon>Pleosporomycetidae</taxon>
        <taxon>Pleosporales</taxon>
        <taxon>Pleosporineae</taxon>
        <taxon>Didymellaceae</taxon>
        <taxon>Ascochyta</taxon>
    </lineage>
</organism>
<keyword evidence="3" id="KW-0274">FAD</keyword>
<feature type="compositionally biased region" description="Basic and acidic residues" evidence="8">
    <location>
        <begin position="713"/>
        <end position="730"/>
    </location>
</feature>
<keyword evidence="5" id="KW-0560">Oxidoreductase</keyword>
<feature type="domain" description="HTH tetR-type" evidence="9">
    <location>
        <begin position="925"/>
        <end position="984"/>
    </location>
</feature>
<dbReference type="Pfam" id="PF13450">
    <property type="entry name" value="NAD_binding_8"/>
    <property type="match status" value="1"/>
</dbReference>
<keyword evidence="4" id="KW-0521">NADP</keyword>
<dbReference type="PRINTS" id="PR00455">
    <property type="entry name" value="HTHTETR"/>
</dbReference>
<feature type="region of interest" description="Disordered" evidence="8">
    <location>
        <begin position="521"/>
        <end position="542"/>
    </location>
</feature>
<reference evidence="10 11" key="1">
    <citation type="journal article" date="2016" name="Sci. Rep.">
        <title>Draft genome sequencing and secretome analysis of fungal phytopathogen Ascochyta rabiei provides insight into the necrotrophic effector repertoire.</title>
        <authorList>
            <person name="Verma S."/>
            <person name="Gazara R.K."/>
            <person name="Nizam S."/>
            <person name="Parween S."/>
            <person name="Chattopadhyay D."/>
            <person name="Verma P.K."/>
        </authorList>
    </citation>
    <scope>NUCLEOTIDE SEQUENCE [LARGE SCALE GENOMIC DNA]</scope>
    <source>
        <strain evidence="10 11">ArDII</strain>
    </source>
</reference>
<gene>
    <name evidence="10" type="ORF">ST47_g1158</name>
</gene>
<dbReference type="SUPFAM" id="SSF48498">
    <property type="entry name" value="Tetracyclin repressor-like, C-terminal domain"/>
    <property type="match status" value="1"/>
</dbReference>
<keyword evidence="2" id="KW-0285">Flavoprotein</keyword>
<evidence type="ECO:0000256" key="1">
    <source>
        <dbReference type="ARBA" id="ARBA00001974"/>
    </source>
</evidence>
<dbReference type="PANTHER" id="PTHR43872:SF1">
    <property type="entry name" value="MONOOXYGENASE, PUTATIVE (AFU_ORTHOLOGUE AFUA_8G02570)-RELATED"/>
    <property type="match status" value="1"/>
</dbReference>
<evidence type="ECO:0000256" key="5">
    <source>
        <dbReference type="ARBA" id="ARBA00023002"/>
    </source>
</evidence>
<dbReference type="GO" id="GO:0004499">
    <property type="term" value="F:N,N-dimethylaniline monooxygenase activity"/>
    <property type="evidence" value="ECO:0007669"/>
    <property type="project" value="InterPro"/>
</dbReference>
<proteinExistence type="predicted"/>
<dbReference type="InterPro" id="IPR001647">
    <property type="entry name" value="HTH_TetR"/>
</dbReference>
<evidence type="ECO:0000256" key="6">
    <source>
        <dbReference type="ARBA" id="ARBA00023033"/>
    </source>
</evidence>
<evidence type="ECO:0000259" key="9">
    <source>
        <dbReference type="PROSITE" id="PS50977"/>
    </source>
</evidence>
<evidence type="ECO:0000256" key="2">
    <source>
        <dbReference type="ARBA" id="ARBA00022630"/>
    </source>
</evidence>
<evidence type="ECO:0000313" key="10">
    <source>
        <dbReference type="EMBL" id="KZM27567.1"/>
    </source>
</evidence>
<dbReference type="PANTHER" id="PTHR43872">
    <property type="entry name" value="MONOOXYGENASE, PUTATIVE (AFU_ORTHOLOGUE AFUA_8G02570)-RELATED"/>
    <property type="match status" value="1"/>
</dbReference>
<dbReference type="InterPro" id="IPR049445">
    <property type="entry name" value="TetR_SbtR-like_C"/>
</dbReference>
<feature type="region of interest" description="Disordered" evidence="8">
    <location>
        <begin position="815"/>
        <end position="870"/>
    </location>
</feature>
<dbReference type="SUPFAM" id="SSF46689">
    <property type="entry name" value="Homeodomain-like"/>
    <property type="match status" value="1"/>
</dbReference>
<dbReference type="Proteomes" id="UP000076837">
    <property type="component" value="Unassembled WGS sequence"/>
</dbReference>
<evidence type="ECO:0000256" key="3">
    <source>
        <dbReference type="ARBA" id="ARBA00022827"/>
    </source>
</evidence>
<dbReference type="Pfam" id="PF00743">
    <property type="entry name" value="FMO-like"/>
    <property type="match status" value="1"/>
</dbReference>
<feature type="compositionally biased region" description="Polar residues" evidence="8">
    <location>
        <begin position="686"/>
        <end position="696"/>
    </location>
</feature>
<comment type="cofactor">
    <cofactor evidence="1">
        <name>FAD</name>
        <dbReference type="ChEBI" id="CHEBI:57692"/>
    </cofactor>
</comment>
<dbReference type="InterPro" id="IPR023772">
    <property type="entry name" value="DNA-bd_HTH_TetR-type_CS"/>
</dbReference>
<dbReference type="EMBL" id="JYNV01000060">
    <property type="protein sequence ID" value="KZM27567.1"/>
    <property type="molecule type" value="Genomic_DNA"/>
</dbReference>
<evidence type="ECO:0000256" key="4">
    <source>
        <dbReference type="ARBA" id="ARBA00022857"/>
    </source>
</evidence>
<accession>A0A163L7R4</accession>
<dbReference type="PROSITE" id="PS01081">
    <property type="entry name" value="HTH_TETR_1"/>
    <property type="match status" value="1"/>
</dbReference>
<keyword evidence="7" id="KW-0238">DNA-binding</keyword>
<dbReference type="PROSITE" id="PS50977">
    <property type="entry name" value="HTH_TETR_2"/>
    <property type="match status" value="1"/>
</dbReference>
<feature type="region of interest" description="Disordered" evidence="8">
    <location>
        <begin position="612"/>
        <end position="777"/>
    </location>
</feature>
<dbReference type="InterPro" id="IPR036188">
    <property type="entry name" value="FAD/NAD-bd_sf"/>
</dbReference>
<dbReference type="InterPro" id="IPR051820">
    <property type="entry name" value="FAD-binding_MO"/>
</dbReference>
<comment type="caution">
    <text evidence="10">The sequence shown here is derived from an EMBL/GenBank/DDBJ whole genome shotgun (WGS) entry which is preliminary data.</text>
</comment>
<dbReference type="GO" id="GO:0003677">
    <property type="term" value="F:DNA binding"/>
    <property type="evidence" value="ECO:0007669"/>
    <property type="project" value="UniProtKB-KW"/>
</dbReference>
<dbReference type="FunFam" id="3.50.50.60:FF:000228">
    <property type="entry name" value="FAD-containing monooxygenase EthA"/>
    <property type="match status" value="1"/>
</dbReference>
<dbReference type="GO" id="GO:0050660">
    <property type="term" value="F:flavin adenine dinucleotide binding"/>
    <property type="evidence" value="ECO:0007669"/>
    <property type="project" value="InterPro"/>
</dbReference>
<dbReference type="Pfam" id="PF00440">
    <property type="entry name" value="TetR_N"/>
    <property type="match status" value="1"/>
</dbReference>
<feature type="compositionally biased region" description="Basic and acidic residues" evidence="8">
    <location>
        <begin position="655"/>
        <end position="674"/>
    </location>
</feature>
<feature type="compositionally biased region" description="Basic and acidic residues" evidence="8">
    <location>
        <begin position="753"/>
        <end position="764"/>
    </location>
</feature>
<dbReference type="Pfam" id="PF21597">
    <property type="entry name" value="TetR_C_43"/>
    <property type="match status" value="1"/>
</dbReference>
<dbReference type="InterPro" id="IPR020946">
    <property type="entry name" value="Flavin_mOase-like"/>
</dbReference>
<evidence type="ECO:0000256" key="8">
    <source>
        <dbReference type="SAM" id="MobiDB-lite"/>
    </source>
</evidence>
<sequence>MSTEHLDVLIVGAGLSGIGAAYRLQTELPGKSYAILEARANSGGTWDLFKYPGIRSDSDMFTLGYPFRPWTDAKAIADGDSILRYVRDTARENGIDKKIRYNRKVTAASWSSADSTWTVTVTTGDEDETLTCNFLYLCSGYYSYEGGYTPDFPGRESFSGDVVHPQFWPEDLDYSDKKIVVIGSGATAVTLVPTMSRDASHVTMLQRSPTYILALPSSDKVSDTIRAVLPNQLAHSIARWKSIVVNLSFYQLCRRSPARAKRLLNLAISRQLPEEIPLDPHFTPTYDPWDQRLCVVPDGDLFKALRSGKASIETDRIDTFTETGIRLASGRELEADIIVTATGLKMEACGGMSIEVDGEPVTLGDRYVYKGMMISDVPNFAMCVGYTNASWTLRADLTSMYVCRLLTEMDKRGYSKCVPHASEEMDQRPILDLASGYVMRAVEQFPKQGSKSPWNMRQNYILDRLHSTFGSINDHMTFSKAPARHSTPVPSKNETAGDEFQRHGHRAGLCQQQPCQYKNLHSTGLNGRSRREQHTDKGSGQCHEADGACLVDSRQQSIGGSGAGYLPPRIALGKSKAQCCFHFPVPVVDGVESAFGCHRCCSHRATQNNAADRHQSDALQRNHSGQQHQWQNHTDSRRQRDGQPNSGRPRVRASCRGERRRNEHAGEHEERRPDVGQGGGKDQRNRSQLKSATSEGTGDHPNATEIVFPTSRVRSEFENRSEHPTAKGDESQATDNSAHGDHKPGLKKPVGAWEKEAERTDGGRTGDQPDQCESTAFPLRGEPVDAIRGVEGEPAMQLIGQNGAQDRTNCVGDQRSVTAQRQKSGKVQDVAGSADEGKTNELSKGAVAGKGAKPRCRETCTPRTHHRDRIAPDPDVRRAHIGFSHTDNRNHTFRLTVRMPTTHPDASHAGTSADCSQPRLRSDAKANLERILNSAREVFAAQGLDATLADVAKHAGVGVGTVYRRFASKDELIQALFDTRCSEIETIAATAREMPDAWEGLVYFLDVISLRMADNRGFGDLLMDGRFTSDTFARARAGIARHTAVLVNRAKEQGTLRSDFEVNDIPLLMQVVKMAQKFGGDEAPQAYRRALGFMIDGLCASRTDHRELPVPALSSEQLDHVLHRFQATPGKNC</sequence>
<protein>
    <recommendedName>
        <fullName evidence="9">HTH tetR-type domain-containing protein</fullName>
    </recommendedName>
</protein>
<evidence type="ECO:0000313" key="11">
    <source>
        <dbReference type="Proteomes" id="UP000076837"/>
    </source>
</evidence>
<keyword evidence="6" id="KW-0503">Monooxygenase</keyword>
<dbReference type="Gene3D" id="3.50.50.60">
    <property type="entry name" value="FAD/NAD(P)-binding domain"/>
    <property type="match status" value="3"/>
</dbReference>
<dbReference type="SUPFAM" id="SSF51905">
    <property type="entry name" value="FAD/NAD(P)-binding domain"/>
    <property type="match status" value="1"/>
</dbReference>
<evidence type="ECO:0000256" key="7">
    <source>
        <dbReference type="ARBA" id="ARBA00023125"/>
    </source>
</evidence>
<dbReference type="Gene3D" id="1.10.357.10">
    <property type="entry name" value="Tetracycline Repressor, domain 2"/>
    <property type="match status" value="1"/>
</dbReference>
<dbReference type="AlphaFoldDB" id="A0A163L7R4"/>
<dbReference type="InterPro" id="IPR009057">
    <property type="entry name" value="Homeodomain-like_sf"/>
</dbReference>
<dbReference type="InterPro" id="IPR036271">
    <property type="entry name" value="Tet_transcr_reg_TetR-rel_C_sf"/>
</dbReference>